<sequence length="462" mass="51429">MKTRLTVLFLLAALAGCRVGKDYKRPDLALPERFRNGPAADSVRLPNLHDFFRNEGLVTLIDSALRQNNNLKIAAANTEIARTTLKRVRLGYFPELTAQLTANRNISSRNSLAGIGNEQFIGSRSVDDFTTSLGFSWEIDLWGRIRKEKEEAVSRLFEAGEVRKAVQTRLVADLATGYYTLLMLDEQRAIAESSLILADSTLRITEVQFRVGDTHALAVQQARAQLEQTRQLVPQIEQSILQQENALSLLAGQYAERIRRQPATPDDLAPVGAYPVSALSVRPDVLSAEWSLRAANARTGVTQAQMYPTLTISASGGLNSFRTSNWFTVPGSIFGLLSGSLAQPVFQRRQLKTQYEQALLEREKAVYQFRQTVLEGYTQVSDALAVAEKTREQYQLALNRENTLREGLVSAGVLFRTGSANYLEVISAQSNYLQARLQASQLRRDLSVARVELYRAMGGGWK</sequence>
<keyword evidence="2 3" id="KW-0449">Lipoprotein</keyword>
<name>A0A1G9HRI2_9BACT</name>
<comment type="similarity">
    <text evidence="1 2">Belongs to the outer membrane factor (OMF) (TC 1.B.17) family.</text>
</comment>
<dbReference type="Gene3D" id="1.20.1600.10">
    <property type="entry name" value="Outer membrane efflux proteins (OEP)"/>
    <property type="match status" value="1"/>
</dbReference>
<dbReference type="SUPFAM" id="SSF56954">
    <property type="entry name" value="Outer membrane efflux proteins (OEP)"/>
    <property type="match status" value="1"/>
</dbReference>
<protein>
    <submittedName>
        <fullName evidence="3">Efflux transporter, outer membrane factor (OMF) lipoprotein, NodT family</fullName>
    </submittedName>
</protein>
<dbReference type="Gene3D" id="2.20.200.10">
    <property type="entry name" value="Outer membrane efflux proteins (OEP)"/>
    <property type="match status" value="1"/>
</dbReference>
<comment type="subcellular location">
    <subcellularLocation>
        <location evidence="2">Cell membrane</location>
        <topology evidence="2">Lipid-anchor</topology>
    </subcellularLocation>
</comment>
<gene>
    <name evidence="3" type="ORF">SAMN04488090_0174</name>
</gene>
<evidence type="ECO:0000256" key="2">
    <source>
        <dbReference type="RuleBase" id="RU362097"/>
    </source>
</evidence>
<accession>A0A1G9HRI2</accession>
<dbReference type="PROSITE" id="PS51257">
    <property type="entry name" value="PROKAR_LIPOPROTEIN"/>
    <property type="match status" value="1"/>
</dbReference>
<dbReference type="PANTHER" id="PTHR30203">
    <property type="entry name" value="OUTER MEMBRANE CATION EFFLUX PROTEIN"/>
    <property type="match status" value="1"/>
</dbReference>
<keyword evidence="2" id="KW-0564">Palmitate</keyword>
<dbReference type="GO" id="GO:0005886">
    <property type="term" value="C:plasma membrane"/>
    <property type="evidence" value="ECO:0007669"/>
    <property type="project" value="UniProtKB-SubCell"/>
</dbReference>
<dbReference type="EMBL" id="FNGS01000001">
    <property type="protein sequence ID" value="SDL15539.1"/>
    <property type="molecule type" value="Genomic_DNA"/>
</dbReference>
<organism evidence="3 4">
    <name type="scientific">Siphonobacter aquaeclarae</name>
    <dbReference type="NCBI Taxonomy" id="563176"/>
    <lineage>
        <taxon>Bacteria</taxon>
        <taxon>Pseudomonadati</taxon>
        <taxon>Bacteroidota</taxon>
        <taxon>Cytophagia</taxon>
        <taxon>Cytophagales</taxon>
        <taxon>Cytophagaceae</taxon>
        <taxon>Siphonobacter</taxon>
    </lineage>
</organism>
<dbReference type="OrthoDB" id="9770517at2"/>
<proteinExistence type="inferred from homology"/>
<keyword evidence="2" id="KW-1134">Transmembrane beta strand</keyword>
<keyword evidence="2" id="KW-0812">Transmembrane</keyword>
<dbReference type="GO" id="GO:0015562">
    <property type="term" value="F:efflux transmembrane transporter activity"/>
    <property type="evidence" value="ECO:0007669"/>
    <property type="project" value="InterPro"/>
</dbReference>
<evidence type="ECO:0000313" key="4">
    <source>
        <dbReference type="Proteomes" id="UP000198901"/>
    </source>
</evidence>
<dbReference type="Pfam" id="PF02321">
    <property type="entry name" value="OEP"/>
    <property type="match status" value="2"/>
</dbReference>
<keyword evidence="4" id="KW-1185">Reference proteome</keyword>
<evidence type="ECO:0000313" key="3">
    <source>
        <dbReference type="EMBL" id="SDL15539.1"/>
    </source>
</evidence>
<dbReference type="Proteomes" id="UP000198901">
    <property type="component" value="Unassembled WGS sequence"/>
</dbReference>
<reference evidence="3 4" key="1">
    <citation type="submission" date="2016-10" db="EMBL/GenBank/DDBJ databases">
        <authorList>
            <person name="de Groot N.N."/>
        </authorList>
    </citation>
    <scope>NUCLEOTIDE SEQUENCE [LARGE SCALE GENOMIC DNA]</scope>
    <source>
        <strain evidence="3 4">DSM 21668</strain>
    </source>
</reference>
<dbReference type="InterPro" id="IPR003423">
    <property type="entry name" value="OMP_efflux"/>
</dbReference>
<dbReference type="NCBIfam" id="TIGR01845">
    <property type="entry name" value="outer_NodT"/>
    <property type="match status" value="1"/>
</dbReference>
<dbReference type="PANTHER" id="PTHR30203:SF33">
    <property type="entry name" value="BLR4455 PROTEIN"/>
    <property type="match status" value="1"/>
</dbReference>
<dbReference type="AlphaFoldDB" id="A0A1G9HRI2"/>
<dbReference type="STRING" id="563176.SAMN04488090_0174"/>
<dbReference type="RefSeq" id="WP_093196571.1">
    <property type="nucleotide sequence ID" value="NZ_FNGS01000001.1"/>
</dbReference>
<keyword evidence="2" id="KW-0472">Membrane</keyword>
<dbReference type="InterPro" id="IPR010131">
    <property type="entry name" value="MdtP/NodT-like"/>
</dbReference>
<evidence type="ECO:0000256" key="1">
    <source>
        <dbReference type="ARBA" id="ARBA00007613"/>
    </source>
</evidence>